<evidence type="ECO:0000259" key="10">
    <source>
        <dbReference type="Pfam" id="PF01433"/>
    </source>
</evidence>
<dbReference type="InterPro" id="IPR045357">
    <property type="entry name" value="Aminopeptidase_N-like_N"/>
</dbReference>
<evidence type="ECO:0000256" key="8">
    <source>
        <dbReference type="ARBA" id="ARBA00023049"/>
    </source>
</evidence>
<evidence type="ECO:0000256" key="3">
    <source>
        <dbReference type="ARBA" id="ARBA00022438"/>
    </source>
</evidence>
<keyword evidence="3 9" id="KW-0031">Aminopeptidase</keyword>
<comment type="similarity">
    <text evidence="2 9">Belongs to the peptidase M1 family.</text>
</comment>
<evidence type="ECO:0000313" key="14">
    <source>
        <dbReference type="Proteomes" id="UP001642540"/>
    </source>
</evidence>
<keyword evidence="14" id="KW-1185">Reference proteome</keyword>
<feature type="domain" description="Peptidase M1 membrane alanine aminopeptidase" evidence="10">
    <location>
        <begin position="322"/>
        <end position="538"/>
    </location>
</feature>
<dbReference type="InterPro" id="IPR001930">
    <property type="entry name" value="Peptidase_M1"/>
</dbReference>
<dbReference type="Gene3D" id="1.25.50.20">
    <property type="match status" value="1"/>
</dbReference>
<comment type="cofactor">
    <cofactor evidence="9">
        <name>Zn(2+)</name>
        <dbReference type="ChEBI" id="CHEBI:29105"/>
    </cofactor>
    <text evidence="9">Binds 1 zinc ion per subunit.</text>
</comment>
<accession>A0ABP1QJM8</accession>
<dbReference type="CDD" id="cd09601">
    <property type="entry name" value="M1_APN-Q_like"/>
    <property type="match status" value="1"/>
</dbReference>
<dbReference type="PANTHER" id="PTHR11533:SF174">
    <property type="entry name" value="PUROMYCIN-SENSITIVE AMINOPEPTIDASE-RELATED"/>
    <property type="match status" value="1"/>
</dbReference>
<evidence type="ECO:0000256" key="6">
    <source>
        <dbReference type="ARBA" id="ARBA00022801"/>
    </source>
</evidence>
<dbReference type="Gene3D" id="2.60.40.1730">
    <property type="entry name" value="tricorn interacting facor f3 domain"/>
    <property type="match status" value="1"/>
</dbReference>
<evidence type="ECO:0000256" key="1">
    <source>
        <dbReference type="ARBA" id="ARBA00004609"/>
    </source>
</evidence>
<feature type="domain" description="ERAP1-like C-terminal" evidence="11">
    <location>
        <begin position="624"/>
        <end position="936"/>
    </location>
</feature>
<keyword evidence="6 9" id="KW-0378">Hydrolase</keyword>
<gene>
    <name evidence="13" type="ORF">ODALV1_LOCUS10743</name>
</gene>
<name>A0ABP1QJM8_9HEXA</name>
<dbReference type="Pfam" id="PF11838">
    <property type="entry name" value="ERAP1_C"/>
    <property type="match status" value="1"/>
</dbReference>
<dbReference type="Pfam" id="PF17900">
    <property type="entry name" value="Peptidase_M1_N"/>
    <property type="match status" value="1"/>
</dbReference>
<dbReference type="PRINTS" id="PR00756">
    <property type="entry name" value="ALADIPTASE"/>
</dbReference>
<organism evidence="13 14">
    <name type="scientific">Orchesella dallaii</name>
    <dbReference type="NCBI Taxonomy" id="48710"/>
    <lineage>
        <taxon>Eukaryota</taxon>
        <taxon>Metazoa</taxon>
        <taxon>Ecdysozoa</taxon>
        <taxon>Arthropoda</taxon>
        <taxon>Hexapoda</taxon>
        <taxon>Collembola</taxon>
        <taxon>Entomobryomorpha</taxon>
        <taxon>Entomobryoidea</taxon>
        <taxon>Orchesellidae</taxon>
        <taxon>Orchesellinae</taxon>
        <taxon>Orchesella</taxon>
    </lineage>
</organism>
<comment type="caution">
    <text evidence="13">The sequence shown here is derived from an EMBL/GenBank/DDBJ whole genome shotgun (WGS) entry which is preliminary data.</text>
</comment>
<dbReference type="Pfam" id="PF01433">
    <property type="entry name" value="Peptidase_M1"/>
    <property type="match status" value="1"/>
</dbReference>
<dbReference type="SUPFAM" id="SSF63737">
    <property type="entry name" value="Leukotriene A4 hydrolase N-terminal domain"/>
    <property type="match status" value="1"/>
</dbReference>
<evidence type="ECO:0000259" key="12">
    <source>
        <dbReference type="Pfam" id="PF17900"/>
    </source>
</evidence>
<protein>
    <recommendedName>
        <fullName evidence="9">Aminopeptidase</fullName>
        <ecNumber evidence="9">3.4.11.-</ecNumber>
    </recommendedName>
</protein>
<proteinExistence type="inferred from homology"/>
<keyword evidence="4 9" id="KW-0645">Protease</keyword>
<evidence type="ECO:0000313" key="13">
    <source>
        <dbReference type="EMBL" id="CAL8101137.1"/>
    </source>
</evidence>
<reference evidence="13 14" key="1">
    <citation type="submission" date="2024-08" db="EMBL/GenBank/DDBJ databases">
        <authorList>
            <person name="Cucini C."/>
            <person name="Frati F."/>
        </authorList>
    </citation>
    <scope>NUCLEOTIDE SEQUENCE [LARGE SCALE GENOMIC DNA]</scope>
</reference>
<dbReference type="PANTHER" id="PTHR11533">
    <property type="entry name" value="PROTEASE M1 ZINC METALLOPROTEASE"/>
    <property type="match status" value="1"/>
</dbReference>
<dbReference type="Proteomes" id="UP001642540">
    <property type="component" value="Unassembled WGS sequence"/>
</dbReference>
<dbReference type="EC" id="3.4.11.-" evidence="9"/>
<dbReference type="EMBL" id="CAXLJM020000033">
    <property type="protein sequence ID" value="CAL8101137.1"/>
    <property type="molecule type" value="Genomic_DNA"/>
</dbReference>
<evidence type="ECO:0000256" key="4">
    <source>
        <dbReference type="ARBA" id="ARBA00022670"/>
    </source>
</evidence>
<keyword evidence="8 9" id="KW-0482">Metalloprotease</keyword>
<evidence type="ECO:0000259" key="11">
    <source>
        <dbReference type="Pfam" id="PF11838"/>
    </source>
</evidence>
<dbReference type="InterPro" id="IPR034016">
    <property type="entry name" value="M1_APN-typ"/>
</dbReference>
<dbReference type="InterPro" id="IPR027268">
    <property type="entry name" value="Peptidase_M4/M1_CTD_sf"/>
</dbReference>
<evidence type="ECO:0000256" key="9">
    <source>
        <dbReference type="RuleBase" id="RU364040"/>
    </source>
</evidence>
<dbReference type="InterPro" id="IPR042097">
    <property type="entry name" value="Aminopeptidase_N-like_N_sf"/>
</dbReference>
<dbReference type="InterPro" id="IPR014782">
    <property type="entry name" value="Peptidase_M1_dom"/>
</dbReference>
<dbReference type="InterPro" id="IPR050344">
    <property type="entry name" value="Peptidase_M1_aminopeptidases"/>
</dbReference>
<dbReference type="Gene3D" id="1.10.390.10">
    <property type="entry name" value="Neutral Protease Domain 2"/>
    <property type="match status" value="1"/>
</dbReference>
<dbReference type="SUPFAM" id="SSF55486">
    <property type="entry name" value="Metalloproteases ('zincins'), catalytic domain"/>
    <property type="match status" value="1"/>
</dbReference>
<sequence>MIKKSAFGLAWVLNLTQRNIQANSLSPLFNFQFQASRVSVNPSLYCHQASKEYNWNSVRSYYSGIHPKSGLPEGKHKFSKMSSVANGNDTVFKRLPQKVVPVNYDLTFEPDWSSHTFEAVAAIDVQVKEATDVVIVHAVDFTIGNITYRGKDDDEQLEAEIFILDVEQEILKINFPRTLPQGVGTLTISYSGEVKDNLRSFFRSKYKGPSGEERFHYATKFEPTYARGCFPCWDEPSVKATYDITLVVPKNLVALSNMPVKSDVPHPTNIDRKIVKFERSVKMSTYVMAFAIGEFDFVEDRTPDGILCRVYTPVGRKDRGAFALEVVVKSLAYYKKYFGIPYPLPKMDLLAVAEFGSGAMENWGLVIFRENRLLVDNQLSSAASKQTAAIVVAHETAHMWFGNLVTMEWWSDLWLNEGYASFMEYLCVDALYPEYEIWNWFMADYISVLEMDASATSHPIQVAVENPAEIGSIFDFISYVKGAAIIRMVHDYLGDDKFKEGMSHYLSKNLYGNAQTKDLWAALTEKSGKNIDVIMPTFTEQMGFPVFTVTNIEQLEQKKIITLSYQKFWLDSGAKDANQKKYRWITPLTVRKKSDPAGVALKTLVNEDADVEFKIDVDSIEGEWVKLNADHIGYYRVIYPTAVLESFIPSIKSKELQSSDRLGLLDDLFATVKAGRASSDVVLKFMLAFINEESDAVWSAIFKVVTAYDTLLLGTSLHEKFQSYALSLLSPTAKRLGWNKKENENSQDSVLRTSILTKMVSLGCTDTIEQAKSLFSQQIRGDITISADVKSAVYRAVATEGESGFESLLKVYRNSDFLEEKVRIIASMGSVKDIKVIQKVLEFGRSNEVNMQDIVTILMSLNSQGKHDICWEYFKSNWEFFRDNFPTGHFLINSVVKNVTSGFKTDEMAAEIENFFKENQVKGIDRSLSQSLEKIRIMKTWLERDSSCLQTFLSSY</sequence>
<evidence type="ECO:0000256" key="7">
    <source>
        <dbReference type="ARBA" id="ARBA00022833"/>
    </source>
</evidence>
<keyword evidence="5 9" id="KW-0479">Metal-binding</keyword>
<evidence type="ECO:0000256" key="5">
    <source>
        <dbReference type="ARBA" id="ARBA00022723"/>
    </source>
</evidence>
<comment type="subcellular location">
    <subcellularLocation>
        <location evidence="1">Cell membrane</location>
        <topology evidence="1">Lipid-anchor</topology>
        <topology evidence="1">GPI-anchor</topology>
    </subcellularLocation>
</comment>
<keyword evidence="7 9" id="KW-0862">Zinc</keyword>
<dbReference type="Gene3D" id="2.60.40.1910">
    <property type="match status" value="1"/>
</dbReference>
<feature type="domain" description="Aminopeptidase N-like N-terminal" evidence="12">
    <location>
        <begin position="100"/>
        <end position="287"/>
    </location>
</feature>
<evidence type="ECO:0000256" key="2">
    <source>
        <dbReference type="ARBA" id="ARBA00010136"/>
    </source>
</evidence>
<dbReference type="InterPro" id="IPR024571">
    <property type="entry name" value="ERAP1-like_C_dom"/>
</dbReference>